<keyword evidence="8" id="KW-0521">NADP</keyword>
<evidence type="ECO:0000256" key="10">
    <source>
        <dbReference type="ARBA" id="ARBA00023033"/>
    </source>
</evidence>
<keyword evidence="10" id="KW-0503">Monooxygenase</keyword>
<evidence type="ECO:0000256" key="12">
    <source>
        <dbReference type="ARBA" id="ARBA00049248"/>
    </source>
</evidence>
<comment type="cofactor">
    <cofactor evidence="1">
        <name>FAD</name>
        <dbReference type="ChEBI" id="CHEBI:57692"/>
    </cofactor>
</comment>
<dbReference type="Pfam" id="PF13450">
    <property type="entry name" value="NAD_binding_8"/>
    <property type="match status" value="1"/>
</dbReference>
<organism evidence="13 14">
    <name type="scientific">Marasmiellus scandens</name>
    <dbReference type="NCBI Taxonomy" id="2682957"/>
    <lineage>
        <taxon>Eukaryota</taxon>
        <taxon>Fungi</taxon>
        <taxon>Dikarya</taxon>
        <taxon>Basidiomycota</taxon>
        <taxon>Agaricomycotina</taxon>
        <taxon>Agaricomycetes</taxon>
        <taxon>Agaricomycetidae</taxon>
        <taxon>Agaricales</taxon>
        <taxon>Marasmiineae</taxon>
        <taxon>Omphalotaceae</taxon>
        <taxon>Marasmiellus</taxon>
    </lineage>
</organism>
<accession>A0ABR1JNW0</accession>
<sequence>MTIDISNSSHHQPLTLDVLIVGSGFSGIYQFYQFRKLSNPSVSVHIFDSASDVGGTWFWNTYPGARVDSDVPLYEFSLPELWKDWTWSERFPGQKELQAYFNYVGKKLDVQRDRDISFNTRVVSAHWNEDSHRWTVTAENGRVAHAKFLFLGTGFASMPNVPNNIKGLETFQGTCYHTARWPREKQVDMKGKRVGVIGTGASGVQVIQEIADEVEHLAVFQRTPNLAIAMQQRKLTVEEQKRGKEGGLYDVLYKRRLQTIGGFSQDDHPKSYFSATPEERRLLFEQLWARGGFSFIAANYPEYRTHDEVNEALYTFWREKVLARITDPKKASILAPEIPPHPFAAKRTSLEQTYYEVYNKSNVTLTDISKYPIEEITPKGVKTADGVHHELDILVLATGFDITATITHIDIRGSDRGMSLKDVWTGEKGVSSYLGMTIAGFPNLFYTCGPQAPAAFVNGPTCVETQCNWITECITYLLTHSITSIEPKTESEEDWCQAVWDASKDGPWMKTKGWYNNGNIPGRKIQPLNYTGGLLAYMSHCNEETRTGYKGFNLSTN</sequence>
<evidence type="ECO:0000256" key="7">
    <source>
        <dbReference type="ARBA" id="ARBA00022827"/>
    </source>
</evidence>
<keyword evidence="7" id="KW-0274">FAD</keyword>
<dbReference type="EC" id="1.14.13.196" evidence="5"/>
<evidence type="ECO:0000313" key="13">
    <source>
        <dbReference type="EMBL" id="KAK7464728.1"/>
    </source>
</evidence>
<dbReference type="InterPro" id="IPR036188">
    <property type="entry name" value="FAD/NAD-bd_sf"/>
</dbReference>
<comment type="pathway">
    <text evidence="2">Siderophore biosynthesis.</text>
</comment>
<dbReference type="SUPFAM" id="SSF51905">
    <property type="entry name" value="FAD/NAD(P)-binding domain"/>
    <property type="match status" value="2"/>
</dbReference>
<gene>
    <name evidence="13" type="ORF">VKT23_005934</name>
</gene>
<keyword evidence="14" id="KW-1185">Reference proteome</keyword>
<evidence type="ECO:0000256" key="5">
    <source>
        <dbReference type="ARBA" id="ARBA00012881"/>
    </source>
</evidence>
<dbReference type="InterPro" id="IPR050775">
    <property type="entry name" value="FAD-binding_Monooxygenases"/>
</dbReference>
<evidence type="ECO:0000256" key="3">
    <source>
        <dbReference type="ARBA" id="ARBA00007588"/>
    </source>
</evidence>
<comment type="similarity">
    <text evidence="3">Belongs to the lysine N(6)-hydroxylase/L-ornithine N(5)-oxygenase family.</text>
</comment>
<dbReference type="InterPro" id="IPR025700">
    <property type="entry name" value="Lys/Orn_oxygenase"/>
</dbReference>
<evidence type="ECO:0000313" key="14">
    <source>
        <dbReference type="Proteomes" id="UP001498398"/>
    </source>
</evidence>
<dbReference type="Gene3D" id="3.50.50.60">
    <property type="entry name" value="FAD/NAD(P)-binding domain"/>
    <property type="match status" value="2"/>
</dbReference>
<dbReference type="Pfam" id="PF13434">
    <property type="entry name" value="Lys_Orn_oxgnase"/>
    <property type="match status" value="1"/>
</dbReference>
<keyword evidence="9" id="KW-0560">Oxidoreductase</keyword>
<evidence type="ECO:0000256" key="8">
    <source>
        <dbReference type="ARBA" id="ARBA00022857"/>
    </source>
</evidence>
<comment type="catalytic activity">
    <reaction evidence="12">
        <text>L-ornithine + NADH + O2 = N(5)-hydroxy-L-ornithine + NAD(+) + H2O</text>
        <dbReference type="Rhea" id="RHEA:41512"/>
        <dbReference type="ChEBI" id="CHEBI:15377"/>
        <dbReference type="ChEBI" id="CHEBI:15379"/>
        <dbReference type="ChEBI" id="CHEBI:46911"/>
        <dbReference type="ChEBI" id="CHEBI:57540"/>
        <dbReference type="ChEBI" id="CHEBI:57945"/>
        <dbReference type="ChEBI" id="CHEBI:78275"/>
        <dbReference type="EC" id="1.14.13.196"/>
    </reaction>
</comment>
<comment type="catalytic activity">
    <reaction evidence="11">
        <text>L-ornithine + NADPH + O2 = N(5)-hydroxy-L-ornithine + NADP(+) + H2O</text>
        <dbReference type="Rhea" id="RHEA:41508"/>
        <dbReference type="ChEBI" id="CHEBI:15377"/>
        <dbReference type="ChEBI" id="CHEBI:15379"/>
        <dbReference type="ChEBI" id="CHEBI:46911"/>
        <dbReference type="ChEBI" id="CHEBI:57783"/>
        <dbReference type="ChEBI" id="CHEBI:58349"/>
        <dbReference type="ChEBI" id="CHEBI:78275"/>
        <dbReference type="EC" id="1.14.13.196"/>
    </reaction>
</comment>
<dbReference type="PANTHER" id="PTHR43098:SF3">
    <property type="entry name" value="L-ORNITHINE N(5)-MONOOXYGENASE-RELATED"/>
    <property type="match status" value="1"/>
</dbReference>
<comment type="similarity">
    <text evidence="4">Belongs to the FAD-binding monooxygenase family.</text>
</comment>
<protein>
    <recommendedName>
        <fullName evidence="5">L-ornithine N(5)-monooxygenase [NAD(P)H]</fullName>
        <ecNumber evidence="5">1.14.13.196</ecNumber>
    </recommendedName>
</protein>
<evidence type="ECO:0000256" key="1">
    <source>
        <dbReference type="ARBA" id="ARBA00001974"/>
    </source>
</evidence>
<dbReference type="PANTHER" id="PTHR43098">
    <property type="entry name" value="L-ORNITHINE N(5)-MONOOXYGENASE-RELATED"/>
    <property type="match status" value="1"/>
</dbReference>
<name>A0ABR1JNW0_9AGAR</name>
<evidence type="ECO:0000256" key="9">
    <source>
        <dbReference type="ARBA" id="ARBA00023002"/>
    </source>
</evidence>
<comment type="caution">
    <text evidence="13">The sequence shown here is derived from an EMBL/GenBank/DDBJ whole genome shotgun (WGS) entry which is preliminary data.</text>
</comment>
<evidence type="ECO:0000256" key="11">
    <source>
        <dbReference type="ARBA" id="ARBA00047598"/>
    </source>
</evidence>
<dbReference type="Proteomes" id="UP001498398">
    <property type="component" value="Unassembled WGS sequence"/>
</dbReference>
<evidence type="ECO:0000256" key="4">
    <source>
        <dbReference type="ARBA" id="ARBA00010139"/>
    </source>
</evidence>
<evidence type="ECO:0000256" key="2">
    <source>
        <dbReference type="ARBA" id="ARBA00004924"/>
    </source>
</evidence>
<evidence type="ECO:0000256" key="6">
    <source>
        <dbReference type="ARBA" id="ARBA00022630"/>
    </source>
</evidence>
<keyword evidence="6" id="KW-0285">Flavoprotein</keyword>
<dbReference type="EMBL" id="JBANRG010000007">
    <property type="protein sequence ID" value="KAK7464728.1"/>
    <property type="molecule type" value="Genomic_DNA"/>
</dbReference>
<reference evidence="13 14" key="1">
    <citation type="submission" date="2024-01" db="EMBL/GenBank/DDBJ databases">
        <title>A draft genome for the cacao thread blight pathogen Marasmiellus scandens.</title>
        <authorList>
            <person name="Baruah I.K."/>
            <person name="Leung J."/>
            <person name="Bukari Y."/>
            <person name="Amoako-Attah I."/>
            <person name="Meinhardt L.W."/>
            <person name="Bailey B.A."/>
            <person name="Cohen S.P."/>
        </authorList>
    </citation>
    <scope>NUCLEOTIDE SEQUENCE [LARGE SCALE GENOMIC DNA]</scope>
    <source>
        <strain evidence="13 14">GH-19</strain>
    </source>
</reference>
<proteinExistence type="inferred from homology"/>